<dbReference type="InterPro" id="IPR025671">
    <property type="entry name" value="HXXEE"/>
</dbReference>
<sequence length="139" mass="16382">MFALEIHNAIWLFLVIFMLHDFEEIISVENWSHKTAHLVENTSNHFQLLIWNFWKIDSHSFAKRDVLIFLGCSIIVFLKVQTLQSGWSDILFLTFLSFVLLHNLVHIIQTLILRTYTPGLYTAIGLVTPYTIYLLYRLL</sequence>
<name>A0A3S0JPJ1_9BACI</name>
<evidence type="ECO:0000313" key="3">
    <source>
        <dbReference type="Proteomes" id="UP000276349"/>
    </source>
</evidence>
<accession>A0A3S0JPJ1</accession>
<dbReference type="OrthoDB" id="5195477at2"/>
<feature type="transmembrane region" description="Helical" evidence="1">
    <location>
        <begin position="61"/>
        <end position="78"/>
    </location>
</feature>
<keyword evidence="1" id="KW-0812">Transmembrane</keyword>
<protein>
    <submittedName>
        <fullName evidence="2">HXXEE domain-containing protein</fullName>
    </submittedName>
</protein>
<evidence type="ECO:0000256" key="1">
    <source>
        <dbReference type="SAM" id="Phobius"/>
    </source>
</evidence>
<dbReference type="Pfam" id="PF13787">
    <property type="entry name" value="HXXEE"/>
    <property type="match status" value="1"/>
</dbReference>
<dbReference type="Proteomes" id="UP000276349">
    <property type="component" value="Unassembled WGS sequence"/>
</dbReference>
<feature type="transmembrane region" description="Helical" evidence="1">
    <location>
        <begin position="90"/>
        <end position="112"/>
    </location>
</feature>
<gene>
    <name evidence="2" type="ORF">EKG35_10385</name>
</gene>
<dbReference type="EMBL" id="RXNR01000025">
    <property type="protein sequence ID" value="RTQ92944.1"/>
    <property type="molecule type" value="Genomic_DNA"/>
</dbReference>
<keyword evidence="1" id="KW-0472">Membrane</keyword>
<evidence type="ECO:0000313" key="2">
    <source>
        <dbReference type="EMBL" id="RTQ92944.1"/>
    </source>
</evidence>
<reference evidence="2 3" key="1">
    <citation type="submission" date="2018-12" db="EMBL/GenBank/DDBJ databases">
        <authorList>
            <person name="Yu L."/>
        </authorList>
    </citation>
    <scope>NUCLEOTIDE SEQUENCE [LARGE SCALE GENOMIC DNA]</scope>
    <source>
        <strain evidence="2 3">S5H2222</strain>
    </source>
</reference>
<dbReference type="AlphaFoldDB" id="A0A3S0JPJ1"/>
<organism evidence="2 3">
    <name type="scientific">Lysinibacillus telephonicus</name>
    <dbReference type="NCBI Taxonomy" id="1714840"/>
    <lineage>
        <taxon>Bacteria</taxon>
        <taxon>Bacillati</taxon>
        <taxon>Bacillota</taxon>
        <taxon>Bacilli</taxon>
        <taxon>Bacillales</taxon>
        <taxon>Bacillaceae</taxon>
        <taxon>Lysinibacillus</taxon>
    </lineage>
</organism>
<comment type="caution">
    <text evidence="2">The sequence shown here is derived from an EMBL/GenBank/DDBJ whole genome shotgun (WGS) entry which is preliminary data.</text>
</comment>
<dbReference type="RefSeq" id="WP_126294388.1">
    <property type="nucleotide sequence ID" value="NZ_CP155468.1"/>
</dbReference>
<keyword evidence="3" id="KW-1185">Reference proteome</keyword>
<proteinExistence type="predicted"/>
<feature type="transmembrane region" description="Helical" evidence="1">
    <location>
        <begin position="118"/>
        <end position="136"/>
    </location>
</feature>
<keyword evidence="1" id="KW-1133">Transmembrane helix</keyword>